<evidence type="ECO:0000259" key="1">
    <source>
        <dbReference type="PROSITE" id="PS50995"/>
    </source>
</evidence>
<dbReference type="InterPro" id="IPR000835">
    <property type="entry name" value="HTH_MarR-typ"/>
</dbReference>
<organism evidence="2 3">
    <name type="scientific">Actinophytocola oryzae</name>
    <dbReference type="NCBI Taxonomy" id="502181"/>
    <lineage>
        <taxon>Bacteria</taxon>
        <taxon>Bacillati</taxon>
        <taxon>Actinomycetota</taxon>
        <taxon>Actinomycetes</taxon>
        <taxon>Pseudonocardiales</taxon>
        <taxon>Pseudonocardiaceae</taxon>
    </lineage>
</organism>
<keyword evidence="3" id="KW-1185">Reference proteome</keyword>
<dbReference type="InterPro" id="IPR036390">
    <property type="entry name" value="WH_DNA-bd_sf"/>
</dbReference>
<dbReference type="GO" id="GO:0003700">
    <property type="term" value="F:DNA-binding transcription factor activity"/>
    <property type="evidence" value="ECO:0007669"/>
    <property type="project" value="InterPro"/>
</dbReference>
<name>A0A4R7VH66_9PSEU</name>
<dbReference type="Gene3D" id="1.10.10.10">
    <property type="entry name" value="Winged helix-like DNA-binding domain superfamily/Winged helix DNA-binding domain"/>
    <property type="match status" value="1"/>
</dbReference>
<dbReference type="PROSITE" id="PS50995">
    <property type="entry name" value="HTH_MARR_2"/>
    <property type="match status" value="1"/>
</dbReference>
<keyword evidence="2" id="KW-0238">DNA-binding</keyword>
<dbReference type="AlphaFoldDB" id="A0A4R7VH66"/>
<dbReference type="Pfam" id="PF12802">
    <property type="entry name" value="MarR_2"/>
    <property type="match status" value="1"/>
</dbReference>
<feature type="domain" description="HTH marR-type" evidence="1">
    <location>
        <begin position="3"/>
        <end position="136"/>
    </location>
</feature>
<dbReference type="InterPro" id="IPR039422">
    <property type="entry name" value="MarR/SlyA-like"/>
</dbReference>
<dbReference type="Proteomes" id="UP000294927">
    <property type="component" value="Unassembled WGS sequence"/>
</dbReference>
<dbReference type="SMART" id="SM00347">
    <property type="entry name" value="HTH_MARR"/>
    <property type="match status" value="1"/>
</dbReference>
<dbReference type="InterPro" id="IPR036388">
    <property type="entry name" value="WH-like_DNA-bd_sf"/>
</dbReference>
<dbReference type="SUPFAM" id="SSF46785">
    <property type="entry name" value="Winged helix' DNA-binding domain"/>
    <property type="match status" value="1"/>
</dbReference>
<dbReference type="GO" id="GO:0006950">
    <property type="term" value="P:response to stress"/>
    <property type="evidence" value="ECO:0007669"/>
    <property type="project" value="TreeGrafter"/>
</dbReference>
<dbReference type="PANTHER" id="PTHR33164">
    <property type="entry name" value="TRANSCRIPTIONAL REGULATOR, MARR FAMILY"/>
    <property type="match status" value="1"/>
</dbReference>
<evidence type="ECO:0000313" key="3">
    <source>
        <dbReference type="Proteomes" id="UP000294927"/>
    </source>
</evidence>
<evidence type="ECO:0000313" key="2">
    <source>
        <dbReference type="EMBL" id="TDV48670.1"/>
    </source>
</evidence>
<gene>
    <name evidence="2" type="ORF">CLV71_10830</name>
</gene>
<protein>
    <submittedName>
        <fullName evidence="2">DNA-binding MarR family transcriptional regulator</fullName>
    </submittedName>
</protein>
<comment type="caution">
    <text evidence="2">The sequence shown here is derived from an EMBL/GenBank/DDBJ whole genome shotgun (WGS) entry which is preliminary data.</text>
</comment>
<dbReference type="GO" id="GO:0003677">
    <property type="term" value="F:DNA binding"/>
    <property type="evidence" value="ECO:0007669"/>
    <property type="project" value="UniProtKB-KW"/>
</dbReference>
<reference evidence="2 3" key="1">
    <citation type="submission" date="2019-03" db="EMBL/GenBank/DDBJ databases">
        <title>Genomic Encyclopedia of Archaeal and Bacterial Type Strains, Phase II (KMG-II): from individual species to whole genera.</title>
        <authorList>
            <person name="Goeker M."/>
        </authorList>
    </citation>
    <scope>NUCLEOTIDE SEQUENCE [LARGE SCALE GENOMIC DNA]</scope>
    <source>
        <strain evidence="2 3">DSM 45499</strain>
    </source>
</reference>
<proteinExistence type="predicted"/>
<accession>A0A4R7VH66</accession>
<dbReference type="PANTHER" id="PTHR33164:SF43">
    <property type="entry name" value="HTH-TYPE TRANSCRIPTIONAL REPRESSOR YETL"/>
    <property type="match status" value="1"/>
</dbReference>
<dbReference type="EMBL" id="SOCP01000008">
    <property type="protein sequence ID" value="TDV48670.1"/>
    <property type="molecule type" value="Genomic_DNA"/>
</dbReference>
<sequence length="153" mass="16699">MVTDELAWALHRLALALFEVDLAVARRLGVSSVEYTAIKHVAMSDRPVGPGEIAQLVGVSSGSATELVDRLQRVGHVHRRPDPHDGRRRVVHLTPTTVRRLETELRAASVGVGELADELPPELTRSLTDVLGRLSGRLTDWARTASRPHGGVR</sequence>